<keyword evidence="2" id="KW-1185">Reference proteome</keyword>
<gene>
    <name evidence="1" type="ORF">Pint_17156</name>
</gene>
<dbReference type="Proteomes" id="UP001163603">
    <property type="component" value="Chromosome 4"/>
</dbReference>
<dbReference type="EMBL" id="CM047739">
    <property type="protein sequence ID" value="KAJ0043265.1"/>
    <property type="molecule type" value="Genomic_DNA"/>
</dbReference>
<proteinExistence type="predicted"/>
<comment type="caution">
    <text evidence="1">The sequence shown here is derived from an EMBL/GenBank/DDBJ whole genome shotgun (WGS) entry which is preliminary data.</text>
</comment>
<organism evidence="1 2">
    <name type="scientific">Pistacia integerrima</name>
    <dbReference type="NCBI Taxonomy" id="434235"/>
    <lineage>
        <taxon>Eukaryota</taxon>
        <taxon>Viridiplantae</taxon>
        <taxon>Streptophyta</taxon>
        <taxon>Embryophyta</taxon>
        <taxon>Tracheophyta</taxon>
        <taxon>Spermatophyta</taxon>
        <taxon>Magnoliopsida</taxon>
        <taxon>eudicotyledons</taxon>
        <taxon>Gunneridae</taxon>
        <taxon>Pentapetalae</taxon>
        <taxon>rosids</taxon>
        <taxon>malvids</taxon>
        <taxon>Sapindales</taxon>
        <taxon>Anacardiaceae</taxon>
        <taxon>Pistacia</taxon>
    </lineage>
</organism>
<evidence type="ECO:0000313" key="2">
    <source>
        <dbReference type="Proteomes" id="UP001163603"/>
    </source>
</evidence>
<accession>A0ACC0Z0T5</accession>
<protein>
    <submittedName>
        <fullName evidence="1">Uncharacterized protein</fullName>
    </submittedName>
</protein>
<evidence type="ECO:0000313" key="1">
    <source>
        <dbReference type="EMBL" id="KAJ0043265.1"/>
    </source>
</evidence>
<sequence length="90" mass="9852">MPNQVMFFSNLSSCLTEHWGDLPLKVDDSEDMIIYNSLRDAVNSGWSPLDFTATTTTRSGKKRKGLTANEAGLTVFQIGLLASGEQLLVT</sequence>
<reference evidence="2" key="1">
    <citation type="journal article" date="2023" name="G3 (Bethesda)">
        <title>Genome assembly and association tests identify interacting loci associated with vigor, precocity, and sex in interspecific pistachio rootstocks.</title>
        <authorList>
            <person name="Palmer W."/>
            <person name="Jacygrad E."/>
            <person name="Sagayaradj S."/>
            <person name="Cavanaugh K."/>
            <person name="Han R."/>
            <person name="Bertier L."/>
            <person name="Beede B."/>
            <person name="Kafkas S."/>
            <person name="Golino D."/>
            <person name="Preece J."/>
            <person name="Michelmore R."/>
        </authorList>
    </citation>
    <scope>NUCLEOTIDE SEQUENCE [LARGE SCALE GENOMIC DNA]</scope>
</reference>
<name>A0ACC0Z0T5_9ROSI</name>